<dbReference type="GO" id="GO:0008381">
    <property type="term" value="F:mechanosensitive monoatomic ion channel activity"/>
    <property type="evidence" value="ECO:0007669"/>
    <property type="project" value="UniProtKB-UniRule"/>
</dbReference>
<comment type="function">
    <text evidence="11">Channel that opens in response to stretch forces in the membrane lipid bilayer. May participate in the regulation of osmotic pressure changes within the cell.</text>
</comment>
<evidence type="ECO:0000256" key="9">
    <source>
        <dbReference type="ARBA" id="ARBA00023136"/>
    </source>
</evidence>
<dbReference type="Gene3D" id="1.10.1200.120">
    <property type="entry name" value="Large-conductance mechanosensitive channel, MscL, domain 1"/>
    <property type="match status" value="1"/>
</dbReference>
<keyword evidence="5 11" id="KW-1003">Cell membrane</keyword>
<dbReference type="PANTHER" id="PTHR30266:SF2">
    <property type="entry name" value="LARGE-CONDUCTANCE MECHANOSENSITIVE CHANNEL"/>
    <property type="match status" value="1"/>
</dbReference>
<accession>A0A1T5E1K3</accession>
<comment type="subunit">
    <text evidence="3 11">Homopentamer.</text>
</comment>
<gene>
    <name evidence="11" type="primary">mscL</name>
    <name evidence="12" type="ORF">SAMN05660226_03088</name>
</gene>
<dbReference type="FunFam" id="1.10.1200.120:FF:000001">
    <property type="entry name" value="Large-conductance mechanosensitive channel"/>
    <property type="match status" value="1"/>
</dbReference>
<dbReference type="AlphaFoldDB" id="A0A1T5E1K3"/>
<feature type="transmembrane region" description="Helical" evidence="11">
    <location>
        <begin position="80"/>
        <end position="98"/>
    </location>
</feature>
<dbReference type="NCBIfam" id="TIGR00220">
    <property type="entry name" value="mscL"/>
    <property type="match status" value="1"/>
</dbReference>
<keyword evidence="4 11" id="KW-0813">Transport</keyword>
<dbReference type="STRING" id="623280.SAMN05660226_03088"/>
<dbReference type="HAMAP" id="MF_00115">
    <property type="entry name" value="MscL"/>
    <property type="match status" value="1"/>
</dbReference>
<name>A0A1T5E1K3_9SPHI</name>
<dbReference type="PANTHER" id="PTHR30266">
    <property type="entry name" value="MECHANOSENSITIVE CHANNEL MSCL"/>
    <property type="match status" value="1"/>
</dbReference>
<dbReference type="SUPFAM" id="SSF81330">
    <property type="entry name" value="Gated mechanosensitive channel"/>
    <property type="match status" value="1"/>
</dbReference>
<evidence type="ECO:0000256" key="5">
    <source>
        <dbReference type="ARBA" id="ARBA00022475"/>
    </source>
</evidence>
<evidence type="ECO:0000256" key="4">
    <source>
        <dbReference type="ARBA" id="ARBA00022448"/>
    </source>
</evidence>
<dbReference type="OrthoDB" id="9810350at2"/>
<comment type="subcellular location">
    <subcellularLocation>
        <location evidence="1 11">Cell membrane</location>
        <topology evidence="1 11">Multi-pass membrane protein</topology>
    </subcellularLocation>
</comment>
<dbReference type="PRINTS" id="PR01264">
    <property type="entry name" value="MECHCHANNEL"/>
</dbReference>
<evidence type="ECO:0000256" key="2">
    <source>
        <dbReference type="ARBA" id="ARBA00007254"/>
    </source>
</evidence>
<dbReference type="GO" id="GO:0005886">
    <property type="term" value="C:plasma membrane"/>
    <property type="evidence" value="ECO:0007669"/>
    <property type="project" value="UniProtKB-SubCell"/>
</dbReference>
<comment type="similarity">
    <text evidence="2 11">Belongs to the MscL family.</text>
</comment>
<dbReference type="InterPro" id="IPR036019">
    <property type="entry name" value="MscL_channel"/>
</dbReference>
<dbReference type="InterPro" id="IPR037673">
    <property type="entry name" value="MSC/AndL"/>
</dbReference>
<keyword evidence="7 11" id="KW-1133">Transmembrane helix</keyword>
<organism evidence="12 13">
    <name type="scientific">Parapedobacter luteus</name>
    <dbReference type="NCBI Taxonomy" id="623280"/>
    <lineage>
        <taxon>Bacteria</taxon>
        <taxon>Pseudomonadati</taxon>
        <taxon>Bacteroidota</taxon>
        <taxon>Sphingobacteriia</taxon>
        <taxon>Sphingobacteriales</taxon>
        <taxon>Sphingobacteriaceae</taxon>
        <taxon>Parapedobacter</taxon>
    </lineage>
</organism>
<dbReference type="RefSeq" id="WP_079717745.1">
    <property type="nucleotide sequence ID" value="NZ_FUYS01000008.1"/>
</dbReference>
<proteinExistence type="inferred from homology"/>
<keyword evidence="9 11" id="KW-0472">Membrane</keyword>
<dbReference type="Pfam" id="PF01741">
    <property type="entry name" value="MscL"/>
    <property type="match status" value="1"/>
</dbReference>
<keyword evidence="6 11" id="KW-0812">Transmembrane</keyword>
<keyword evidence="13" id="KW-1185">Reference proteome</keyword>
<keyword evidence="8 11" id="KW-0406">Ion transport</keyword>
<dbReference type="NCBIfam" id="NF001843">
    <property type="entry name" value="PRK00567.1-4"/>
    <property type="match status" value="1"/>
</dbReference>
<dbReference type="NCBIfam" id="NF010557">
    <property type="entry name" value="PRK13952.1"/>
    <property type="match status" value="1"/>
</dbReference>
<protein>
    <recommendedName>
        <fullName evidence="11">Large-conductance mechanosensitive channel</fullName>
    </recommendedName>
</protein>
<dbReference type="InterPro" id="IPR001185">
    <property type="entry name" value="MS_channel"/>
</dbReference>
<evidence type="ECO:0000256" key="10">
    <source>
        <dbReference type="ARBA" id="ARBA00023303"/>
    </source>
</evidence>
<evidence type="ECO:0000256" key="3">
    <source>
        <dbReference type="ARBA" id="ARBA00011255"/>
    </source>
</evidence>
<evidence type="ECO:0000256" key="11">
    <source>
        <dbReference type="HAMAP-Rule" id="MF_00115"/>
    </source>
</evidence>
<evidence type="ECO:0000256" key="8">
    <source>
        <dbReference type="ARBA" id="ARBA00023065"/>
    </source>
</evidence>
<keyword evidence="10 11" id="KW-0407">Ion channel</keyword>
<reference evidence="12 13" key="1">
    <citation type="submission" date="2017-02" db="EMBL/GenBank/DDBJ databases">
        <authorList>
            <person name="Peterson S.W."/>
        </authorList>
    </citation>
    <scope>NUCLEOTIDE SEQUENCE [LARGE SCALE GENOMIC DNA]</scope>
    <source>
        <strain evidence="12 13">DSM 22899</strain>
    </source>
</reference>
<sequence length="136" mass="14775">MGMLKEFKEFAMRGSVVDLAVGVIIGGAFGKIVTSLVNDIIMPPIGFLTGGIDFSEMKYVIQPADEANGVAETAINFGNFINIVIEFIIIAFCIFMVIKGINSLKREKEEAPAAPPAPTKEELLLTEIRDLLKAKQ</sequence>
<evidence type="ECO:0000313" key="13">
    <source>
        <dbReference type="Proteomes" id="UP000190541"/>
    </source>
</evidence>
<evidence type="ECO:0000256" key="6">
    <source>
        <dbReference type="ARBA" id="ARBA00022692"/>
    </source>
</evidence>
<evidence type="ECO:0000256" key="7">
    <source>
        <dbReference type="ARBA" id="ARBA00022989"/>
    </source>
</evidence>
<evidence type="ECO:0000313" key="12">
    <source>
        <dbReference type="EMBL" id="SKB77749.1"/>
    </source>
</evidence>
<dbReference type="Proteomes" id="UP000190541">
    <property type="component" value="Unassembled WGS sequence"/>
</dbReference>
<comment type="caution">
    <text evidence="11">Lacks conserved residue(s) required for the propagation of feature annotation.</text>
</comment>
<dbReference type="EMBL" id="FUYS01000008">
    <property type="protein sequence ID" value="SKB77749.1"/>
    <property type="molecule type" value="Genomic_DNA"/>
</dbReference>
<evidence type="ECO:0000256" key="1">
    <source>
        <dbReference type="ARBA" id="ARBA00004651"/>
    </source>
</evidence>